<reference evidence="1" key="1">
    <citation type="journal article" date="2022" name="Toxins">
        <title>Genomic Analysis of Sphingopyxis sp. USTB-05 for Biodegrading Cyanobacterial Hepatotoxins.</title>
        <authorList>
            <person name="Liu C."/>
            <person name="Xu Q."/>
            <person name="Zhao Z."/>
            <person name="Zhang H."/>
            <person name="Liu X."/>
            <person name="Yin C."/>
            <person name="Liu Y."/>
            <person name="Yan H."/>
        </authorList>
    </citation>
    <scope>NUCLEOTIDE SEQUENCE</scope>
    <source>
        <strain evidence="1">NBD5</strain>
    </source>
</reference>
<keyword evidence="2" id="KW-1185">Reference proteome</keyword>
<evidence type="ECO:0000313" key="1">
    <source>
        <dbReference type="EMBL" id="USI72818.1"/>
    </source>
</evidence>
<organism evidence="1 2">
    <name type="scientific">Sphingomonas morindae</name>
    <dbReference type="NCBI Taxonomy" id="1541170"/>
    <lineage>
        <taxon>Bacteria</taxon>
        <taxon>Pseudomonadati</taxon>
        <taxon>Pseudomonadota</taxon>
        <taxon>Alphaproteobacteria</taxon>
        <taxon>Sphingomonadales</taxon>
        <taxon>Sphingomonadaceae</taxon>
        <taxon>Sphingomonas</taxon>
    </lineage>
</organism>
<dbReference type="RefSeq" id="WP_252166627.1">
    <property type="nucleotide sequence ID" value="NZ_CP084930.1"/>
</dbReference>
<dbReference type="Proteomes" id="UP001056937">
    <property type="component" value="Chromosome 1"/>
</dbReference>
<evidence type="ECO:0000313" key="2">
    <source>
        <dbReference type="Proteomes" id="UP001056937"/>
    </source>
</evidence>
<protein>
    <submittedName>
        <fullName evidence="1">Uncharacterized protein</fullName>
    </submittedName>
</protein>
<dbReference type="EMBL" id="CP084930">
    <property type="protein sequence ID" value="USI72818.1"/>
    <property type="molecule type" value="Genomic_DNA"/>
</dbReference>
<proteinExistence type="predicted"/>
<name>A0ABY4X7B0_9SPHN</name>
<gene>
    <name evidence="1" type="ORF">LHA26_16350</name>
</gene>
<accession>A0ABY4X7B0</accession>
<sequence length="119" mass="13257">MQTEISIQPANSIIFISDIEFMNEVPGDPSGNVITASKKAISVWTMPDIDGPTKVGIYNLDEIDDCEFDGEILSPSGEIVVSSSEKEIFLRKIVDQNWARIKIKLNDKKEPDYIRIAIG</sequence>